<comment type="caution">
    <text evidence="2">The sequence shown here is derived from an EMBL/GenBank/DDBJ whole genome shotgun (WGS) entry which is preliminary data.</text>
</comment>
<organism evidence="2 3">
    <name type="scientific">Kibdelosporangium banguiense</name>
    <dbReference type="NCBI Taxonomy" id="1365924"/>
    <lineage>
        <taxon>Bacteria</taxon>
        <taxon>Bacillati</taxon>
        <taxon>Actinomycetota</taxon>
        <taxon>Actinomycetes</taxon>
        <taxon>Pseudonocardiales</taxon>
        <taxon>Pseudonocardiaceae</taxon>
        <taxon>Kibdelosporangium</taxon>
    </lineage>
</organism>
<reference evidence="2 3" key="1">
    <citation type="submission" date="2021-03" db="EMBL/GenBank/DDBJ databases">
        <title>Sequencing the genomes of 1000 actinobacteria strains.</title>
        <authorList>
            <person name="Klenk H.-P."/>
        </authorList>
    </citation>
    <scope>NUCLEOTIDE SEQUENCE [LARGE SCALE GENOMIC DNA]</scope>
    <source>
        <strain evidence="2 3">DSM 46670</strain>
    </source>
</reference>
<accession>A0ABS4TEP3</accession>
<sequence>MNTIRRLLIVGSCTAAALALIAGPASAGRTRMLIQLDALELGVASGAWGINNSNVAVGWSNVGSTSHAVKWEPGKAVTDLGTLPGGSGSAANAINDGGTVVGEGSDGTGNRRAIKWAPDGTATALATPQGDNHCKATAINNQGVIVGQCSVDGSSFGGHAVRWSSNGAASVLGMMSGHTVSNPSAINPAGKIVGWSRQSAGHPPVAVTWSPDGTVAQLEFSGDSEAYGVNDLGQAAGRFYAMESGSRAVRWETDSRRTAMGALPDVAKPESRGMAITSKGAVVGDTKAANGRYVAAVWTPDGTATKLASLFDLPPGTIDFATAVNNSSGSIVGSSGGNAVMWTGYLQ</sequence>
<dbReference type="RefSeq" id="WP_209638623.1">
    <property type="nucleotide sequence ID" value="NZ_JAGINW010000001.1"/>
</dbReference>
<gene>
    <name evidence="2" type="ORF">JOF56_003258</name>
</gene>
<evidence type="ECO:0000313" key="3">
    <source>
        <dbReference type="Proteomes" id="UP001519332"/>
    </source>
</evidence>
<keyword evidence="3" id="KW-1185">Reference proteome</keyword>
<dbReference type="Proteomes" id="UP001519332">
    <property type="component" value="Unassembled WGS sequence"/>
</dbReference>
<proteinExistence type="predicted"/>
<dbReference type="EMBL" id="JAGINW010000001">
    <property type="protein sequence ID" value="MBP2322873.1"/>
    <property type="molecule type" value="Genomic_DNA"/>
</dbReference>
<protein>
    <submittedName>
        <fullName evidence="2">HAF family extracellular repeat protein</fullName>
    </submittedName>
</protein>
<name>A0ABS4TEP3_9PSEU</name>
<keyword evidence="1" id="KW-0732">Signal</keyword>
<evidence type="ECO:0000256" key="1">
    <source>
        <dbReference type="SAM" id="SignalP"/>
    </source>
</evidence>
<evidence type="ECO:0000313" key="2">
    <source>
        <dbReference type="EMBL" id="MBP2322873.1"/>
    </source>
</evidence>
<feature type="signal peptide" evidence="1">
    <location>
        <begin position="1"/>
        <end position="27"/>
    </location>
</feature>
<feature type="chain" id="PRO_5045913869" evidence="1">
    <location>
        <begin position="28"/>
        <end position="347"/>
    </location>
</feature>